<name>A0A1V6QUI0_9EURO</name>
<comment type="caution">
    <text evidence="2">The sequence shown here is derived from an EMBL/GenBank/DDBJ whole genome shotgun (WGS) entry which is preliminary data.</text>
</comment>
<dbReference type="EMBL" id="MDYO01000040">
    <property type="protein sequence ID" value="OQD92576.1"/>
    <property type="molecule type" value="Genomic_DNA"/>
</dbReference>
<feature type="compositionally biased region" description="Polar residues" evidence="1">
    <location>
        <begin position="55"/>
        <end position="68"/>
    </location>
</feature>
<sequence>MALARPRSGFNRVLSQQSMLDRMKKGSRYVRETLTTTPPGYFSHISRQHSHQRSPTLTNAHQRSPTFTNAHQRSPTLINAHQRSSTLTNTHQHIRDAPKHSRLFSLYALMADAFYCGGKTSRPQTIKAGGLGIRRSIAKKIQSLIYDSGDWFAPI</sequence>
<gene>
    <name evidence="2" type="ORF">PENSOL_c040G05347</name>
</gene>
<reference evidence="3" key="1">
    <citation type="journal article" date="2017" name="Nat. Microbiol.">
        <title>Global analysis of biosynthetic gene clusters reveals vast potential of secondary metabolite production in Penicillium species.</title>
        <authorList>
            <person name="Nielsen J.C."/>
            <person name="Grijseels S."/>
            <person name="Prigent S."/>
            <person name="Ji B."/>
            <person name="Dainat J."/>
            <person name="Nielsen K.F."/>
            <person name="Frisvad J.C."/>
            <person name="Workman M."/>
            <person name="Nielsen J."/>
        </authorList>
    </citation>
    <scope>NUCLEOTIDE SEQUENCE [LARGE SCALE GENOMIC DNA]</scope>
    <source>
        <strain evidence="3">IBT 29525</strain>
    </source>
</reference>
<proteinExistence type="predicted"/>
<evidence type="ECO:0000256" key="1">
    <source>
        <dbReference type="SAM" id="MobiDB-lite"/>
    </source>
</evidence>
<keyword evidence="3" id="KW-1185">Reference proteome</keyword>
<feature type="region of interest" description="Disordered" evidence="1">
    <location>
        <begin position="36"/>
        <end position="68"/>
    </location>
</feature>
<dbReference type="Proteomes" id="UP000191612">
    <property type="component" value="Unassembled WGS sequence"/>
</dbReference>
<protein>
    <submittedName>
        <fullName evidence="2">Uncharacterized protein</fullName>
    </submittedName>
</protein>
<dbReference type="AlphaFoldDB" id="A0A1V6QUI0"/>
<evidence type="ECO:0000313" key="3">
    <source>
        <dbReference type="Proteomes" id="UP000191612"/>
    </source>
</evidence>
<accession>A0A1V6QUI0</accession>
<organism evidence="2 3">
    <name type="scientific">Penicillium solitum</name>
    <dbReference type="NCBI Taxonomy" id="60172"/>
    <lineage>
        <taxon>Eukaryota</taxon>
        <taxon>Fungi</taxon>
        <taxon>Dikarya</taxon>
        <taxon>Ascomycota</taxon>
        <taxon>Pezizomycotina</taxon>
        <taxon>Eurotiomycetes</taxon>
        <taxon>Eurotiomycetidae</taxon>
        <taxon>Eurotiales</taxon>
        <taxon>Aspergillaceae</taxon>
        <taxon>Penicillium</taxon>
    </lineage>
</organism>
<evidence type="ECO:0000313" key="2">
    <source>
        <dbReference type="EMBL" id="OQD92576.1"/>
    </source>
</evidence>